<dbReference type="InterPro" id="IPR051396">
    <property type="entry name" value="Bact_Antivir_Def_Nuclease"/>
</dbReference>
<name>A1ZLY8_MICM2</name>
<dbReference type="AlphaFoldDB" id="A1ZLY8"/>
<dbReference type="PANTHER" id="PTHR43581">
    <property type="entry name" value="ATP/GTP PHOSPHATASE"/>
    <property type="match status" value="1"/>
</dbReference>
<evidence type="ECO:0000313" key="2">
    <source>
        <dbReference type="EMBL" id="EAY28521.1"/>
    </source>
</evidence>
<dbReference type="Gene3D" id="3.40.50.300">
    <property type="entry name" value="P-loop containing nucleotide triphosphate hydrolases"/>
    <property type="match status" value="2"/>
</dbReference>
<dbReference type="OrthoDB" id="1098190at2"/>
<feature type="domain" description="Endonuclease GajA/Old nuclease/RecF-like AAA" evidence="1">
    <location>
        <begin position="267"/>
        <end position="372"/>
    </location>
</feature>
<keyword evidence="3" id="KW-1185">Reference proteome</keyword>
<dbReference type="SUPFAM" id="SSF52540">
    <property type="entry name" value="P-loop containing nucleoside triphosphate hydrolases"/>
    <property type="match status" value="1"/>
</dbReference>
<dbReference type="Proteomes" id="UP000004095">
    <property type="component" value="Unassembled WGS sequence"/>
</dbReference>
<evidence type="ECO:0000313" key="3">
    <source>
        <dbReference type="Proteomes" id="UP000004095"/>
    </source>
</evidence>
<gene>
    <name evidence="2" type="ORF">M23134_04368</name>
</gene>
<dbReference type="InterPro" id="IPR041685">
    <property type="entry name" value="AAA_GajA/Old/RecF-like"/>
</dbReference>
<dbReference type="Pfam" id="PF13175">
    <property type="entry name" value="AAA_15"/>
    <property type="match status" value="2"/>
</dbReference>
<organism evidence="2 3">
    <name type="scientific">Microscilla marina ATCC 23134</name>
    <dbReference type="NCBI Taxonomy" id="313606"/>
    <lineage>
        <taxon>Bacteria</taxon>
        <taxon>Pseudomonadati</taxon>
        <taxon>Bacteroidota</taxon>
        <taxon>Cytophagia</taxon>
        <taxon>Cytophagales</taxon>
        <taxon>Microscillaceae</taxon>
        <taxon>Microscilla</taxon>
    </lineage>
</organism>
<proteinExistence type="predicted"/>
<dbReference type="RefSeq" id="WP_002697750.1">
    <property type="nucleotide sequence ID" value="NZ_AAWS01000015.1"/>
</dbReference>
<comment type="caution">
    <text evidence="2">The sequence shown here is derived from an EMBL/GenBank/DDBJ whole genome shotgun (WGS) entry which is preliminary data.</text>
</comment>
<evidence type="ECO:0000259" key="1">
    <source>
        <dbReference type="Pfam" id="PF13175"/>
    </source>
</evidence>
<protein>
    <recommendedName>
        <fullName evidence="1">Endonuclease GajA/Old nuclease/RecF-like AAA domain-containing protein</fullName>
    </recommendedName>
</protein>
<dbReference type="InterPro" id="IPR027417">
    <property type="entry name" value="P-loop_NTPase"/>
</dbReference>
<dbReference type="eggNOG" id="COG1106">
    <property type="taxonomic scope" value="Bacteria"/>
</dbReference>
<sequence>MKLHLQNFGPIQEATIDLTKKIYVFVGYNNSGKTYLSQLIWSIFSEDTLQRFTKSVTTLGKPTQEMQLTPTLLDAVTHQFAEFILQEVLPEVFNDSRKEFIGNHQLQLNFRYTIEALIPLEVDLHYPALASEGGLIRMVKPKGSEVIRAEHGIPTAVQWVDCITRLLFHQTVGQTPLFLPANRIFFPAFYKYLFQLEREDKQRMETEMSRLFRLLQSDTEELQQAMKTLMEAFQSPYTAPTNVLFKKMYELNTHSVPKNHYRDLMLILHELLGGDIVMRTVEGLGIVEFRLKLHKQSRDLPMFLASSSANQLTTLYLYLKYWAEKQNNFLMIDEPEENLHPGNQVKLSNLLIRFATEHQNRVLINTHSPLMVENINNYVYLNILRERIGQDVKDIIRQNGLRLDPDIRLKREDLGVYFFKRGKVTNLDNESTDFGIHFRDFYRVSRELSNTGKILTDYIDFADDEEDIFD</sequence>
<feature type="domain" description="Endonuclease GajA/Old nuclease/RecF-like AAA" evidence="1">
    <location>
        <begin position="2"/>
        <end position="82"/>
    </location>
</feature>
<dbReference type="PANTHER" id="PTHR43581:SF4">
    <property type="entry name" value="ATP_GTP PHOSPHATASE"/>
    <property type="match status" value="1"/>
</dbReference>
<reference evidence="2 3" key="1">
    <citation type="submission" date="2007-01" db="EMBL/GenBank/DDBJ databases">
        <authorList>
            <person name="Haygood M."/>
            <person name="Podell S."/>
            <person name="Anderson C."/>
            <person name="Hopkinson B."/>
            <person name="Roe K."/>
            <person name="Barbeau K."/>
            <person name="Gaasterland T."/>
            <person name="Ferriera S."/>
            <person name="Johnson J."/>
            <person name="Kravitz S."/>
            <person name="Beeson K."/>
            <person name="Sutton G."/>
            <person name="Rogers Y.-H."/>
            <person name="Friedman R."/>
            <person name="Frazier M."/>
            <person name="Venter J.C."/>
        </authorList>
    </citation>
    <scope>NUCLEOTIDE SEQUENCE [LARGE SCALE GENOMIC DNA]</scope>
    <source>
        <strain evidence="2 3">ATCC 23134</strain>
    </source>
</reference>
<accession>A1ZLY8</accession>
<dbReference type="EMBL" id="AAWS01000015">
    <property type="protein sequence ID" value="EAY28521.1"/>
    <property type="molecule type" value="Genomic_DNA"/>
</dbReference>